<dbReference type="EMBL" id="BMJJ01000002">
    <property type="protein sequence ID" value="GGD09649.1"/>
    <property type="molecule type" value="Genomic_DNA"/>
</dbReference>
<dbReference type="AlphaFoldDB" id="A0A916XTS7"/>
<reference evidence="3" key="1">
    <citation type="journal article" date="2014" name="Int. J. Syst. Evol. Microbiol.">
        <title>Complete genome sequence of Corynebacterium casei LMG S-19264T (=DSM 44701T), isolated from a smear-ripened cheese.</title>
        <authorList>
            <consortium name="US DOE Joint Genome Institute (JGI-PGF)"/>
            <person name="Walter F."/>
            <person name="Albersmeier A."/>
            <person name="Kalinowski J."/>
            <person name="Ruckert C."/>
        </authorList>
    </citation>
    <scope>NUCLEOTIDE SEQUENCE</scope>
    <source>
        <strain evidence="3">CGMCC 1.15493</strain>
    </source>
</reference>
<comment type="similarity">
    <text evidence="1">Belongs to the universal stress protein A family.</text>
</comment>
<gene>
    <name evidence="3" type="ORF">GCM10011335_10700</name>
</gene>
<dbReference type="RefSeq" id="WP_244639861.1">
    <property type="nucleotide sequence ID" value="NZ_BMJJ01000002.1"/>
</dbReference>
<dbReference type="InterPro" id="IPR006015">
    <property type="entry name" value="Universal_stress_UspA"/>
</dbReference>
<evidence type="ECO:0000313" key="4">
    <source>
        <dbReference type="Proteomes" id="UP000613160"/>
    </source>
</evidence>
<sequence>MSPVRLAYMPLVSYPESAPDDAVRAGQALATSLRCELSATAFAVDIPRVPLPIGGLLLNMPEMTRMAEKHSLTRCGELEALLTSETGSDLRIDVSTRHAGLGRAQYGAALEARSFDVVLLPWSKESVSVRDFAQAIVFEAGRPSILVPPGATAAPIRHVAIAWDASRLAARALADVLPLLPDDCEITVLTVEDDKTLPGKGLAEALAASLQRRGYKATAQAVTLDKRKIAVALQEAALSAGAQMLAMGGFGHSRIRDFVLGSATTGVFDDLRLPVLLSH</sequence>
<evidence type="ECO:0000259" key="2">
    <source>
        <dbReference type="Pfam" id="PF00582"/>
    </source>
</evidence>
<dbReference type="Pfam" id="PF00582">
    <property type="entry name" value="Usp"/>
    <property type="match status" value="1"/>
</dbReference>
<accession>A0A916XTS7</accession>
<dbReference type="InterPro" id="IPR006016">
    <property type="entry name" value="UspA"/>
</dbReference>
<dbReference type="Proteomes" id="UP000613160">
    <property type="component" value="Unassembled WGS sequence"/>
</dbReference>
<reference evidence="3" key="2">
    <citation type="submission" date="2020-09" db="EMBL/GenBank/DDBJ databases">
        <authorList>
            <person name="Sun Q."/>
            <person name="Zhou Y."/>
        </authorList>
    </citation>
    <scope>NUCLEOTIDE SEQUENCE</scope>
    <source>
        <strain evidence="3">CGMCC 1.15493</strain>
    </source>
</reference>
<evidence type="ECO:0000256" key="1">
    <source>
        <dbReference type="ARBA" id="ARBA00008791"/>
    </source>
</evidence>
<protein>
    <recommendedName>
        <fullName evidence="2">UspA domain-containing protein</fullName>
    </recommendedName>
</protein>
<dbReference type="SUPFAM" id="SSF52402">
    <property type="entry name" value="Adenine nucleotide alpha hydrolases-like"/>
    <property type="match status" value="1"/>
</dbReference>
<proteinExistence type="inferred from homology"/>
<evidence type="ECO:0000313" key="3">
    <source>
        <dbReference type="EMBL" id="GGD09649.1"/>
    </source>
</evidence>
<feature type="domain" description="UspA" evidence="2">
    <location>
        <begin position="156"/>
        <end position="277"/>
    </location>
</feature>
<comment type="caution">
    <text evidence="3">The sequence shown here is derived from an EMBL/GenBank/DDBJ whole genome shotgun (WGS) entry which is preliminary data.</text>
</comment>
<name>A0A916XTS7_9HYPH</name>
<organism evidence="3 4">
    <name type="scientific">Aureimonas glaciei</name>
    <dbReference type="NCBI Taxonomy" id="1776957"/>
    <lineage>
        <taxon>Bacteria</taxon>
        <taxon>Pseudomonadati</taxon>
        <taxon>Pseudomonadota</taxon>
        <taxon>Alphaproteobacteria</taxon>
        <taxon>Hyphomicrobiales</taxon>
        <taxon>Aurantimonadaceae</taxon>
        <taxon>Aureimonas</taxon>
    </lineage>
</organism>
<dbReference type="PRINTS" id="PR01438">
    <property type="entry name" value="UNVRSLSTRESS"/>
</dbReference>
<dbReference type="Gene3D" id="3.40.50.12370">
    <property type="match status" value="1"/>
</dbReference>
<keyword evidence="4" id="KW-1185">Reference proteome</keyword>